<dbReference type="InterPro" id="IPR034904">
    <property type="entry name" value="FSCA_dom_sf"/>
</dbReference>
<dbReference type="PANTHER" id="PTHR42831">
    <property type="entry name" value="FE-S PROTEIN MATURATION AUXILIARY FACTOR YITW"/>
    <property type="match status" value="1"/>
</dbReference>
<gene>
    <name evidence="4" type="primary">paaJ</name>
    <name evidence="4" type="ORF">GSY69_07030</name>
</gene>
<comment type="caution">
    <text evidence="4">The sequence shown here is derived from an EMBL/GenBank/DDBJ whole genome shotgun (WGS) entry which is preliminary data.</text>
</comment>
<evidence type="ECO:0000259" key="3">
    <source>
        <dbReference type="Pfam" id="PF23451"/>
    </source>
</evidence>
<dbReference type="PANTHER" id="PTHR42831:SF3">
    <property type="entry name" value="1,2-PHENYLACETYL-COA EPOXIDASE, SUBUNIT D-RELATED"/>
    <property type="match status" value="1"/>
</dbReference>
<feature type="region of interest" description="Disordered" evidence="1">
    <location>
        <begin position="72"/>
        <end position="99"/>
    </location>
</feature>
<accession>A0A6N9H7H7</accession>
<dbReference type="EMBL" id="WWEQ01000023">
    <property type="protein sequence ID" value="MYM19726.1"/>
    <property type="molecule type" value="Genomic_DNA"/>
</dbReference>
<feature type="compositionally biased region" description="Low complexity" evidence="1">
    <location>
        <begin position="19"/>
        <end position="28"/>
    </location>
</feature>
<dbReference type="Pfam" id="PF01883">
    <property type="entry name" value="FeS_assembly_P"/>
    <property type="match status" value="1"/>
</dbReference>
<feature type="compositionally biased region" description="Basic and acidic residues" evidence="1">
    <location>
        <begin position="72"/>
        <end position="98"/>
    </location>
</feature>
<dbReference type="InterPro" id="IPR052339">
    <property type="entry name" value="Fe-S_Maturation_MIP18"/>
</dbReference>
<dbReference type="Gene3D" id="3.30.300.130">
    <property type="entry name" value="Fe-S cluster assembly (FSCA)"/>
    <property type="match status" value="1"/>
</dbReference>
<reference evidence="4 5" key="1">
    <citation type="submission" date="2020-01" db="EMBL/GenBank/DDBJ databases">
        <authorList>
            <person name="Deng T."/>
        </authorList>
    </citation>
    <scope>NUCLEOTIDE SEQUENCE [LARGE SCALE GENOMIC DNA]</scope>
    <source>
        <strain evidence="4 5">5221</strain>
    </source>
</reference>
<dbReference type="Pfam" id="PF23451">
    <property type="entry name" value="Zn_ribbon_PaaD"/>
    <property type="match status" value="1"/>
</dbReference>
<evidence type="ECO:0000256" key="1">
    <source>
        <dbReference type="SAM" id="MobiDB-lite"/>
    </source>
</evidence>
<feature type="domain" description="PaaD zinc beta ribbon" evidence="3">
    <location>
        <begin position="187"/>
        <end position="227"/>
    </location>
</feature>
<dbReference type="Proteomes" id="UP000469215">
    <property type="component" value="Unassembled WGS sequence"/>
</dbReference>
<feature type="domain" description="MIP18 family-like" evidence="2">
    <location>
        <begin position="106"/>
        <end position="140"/>
    </location>
</feature>
<evidence type="ECO:0000259" key="2">
    <source>
        <dbReference type="Pfam" id="PF01883"/>
    </source>
</evidence>
<dbReference type="AlphaFoldDB" id="A0A6N9H7H7"/>
<evidence type="ECO:0000313" key="4">
    <source>
        <dbReference type="EMBL" id="MYM19726.1"/>
    </source>
</evidence>
<protein>
    <submittedName>
        <fullName evidence="4">Phenylacetate-CoA oxygenase subunit PaaJ</fullName>
    </submittedName>
</protein>
<dbReference type="NCBIfam" id="TIGR02159">
    <property type="entry name" value="PA_CoA_Oxy4"/>
    <property type="match status" value="1"/>
</dbReference>
<evidence type="ECO:0000313" key="5">
    <source>
        <dbReference type="Proteomes" id="UP000469215"/>
    </source>
</evidence>
<dbReference type="InterPro" id="IPR011883">
    <property type="entry name" value="PaaD-like"/>
</dbReference>
<dbReference type="SUPFAM" id="SSF117916">
    <property type="entry name" value="Fe-S cluster assembly (FSCA) domain-like"/>
    <property type="match status" value="1"/>
</dbReference>
<dbReference type="InterPro" id="IPR002744">
    <property type="entry name" value="MIP18-like"/>
</dbReference>
<organism evidence="4 5">
    <name type="scientific">Brevibacterium rongguiense</name>
    <dbReference type="NCBI Taxonomy" id="2695267"/>
    <lineage>
        <taxon>Bacteria</taxon>
        <taxon>Bacillati</taxon>
        <taxon>Actinomycetota</taxon>
        <taxon>Actinomycetes</taxon>
        <taxon>Micrococcales</taxon>
        <taxon>Brevibacteriaceae</taxon>
        <taxon>Brevibacterium</taxon>
    </lineage>
</organism>
<proteinExistence type="predicted"/>
<sequence>MGEGPPAPAGTREPEAARGPDAAAAAAAPRDESADRARIRAAIAAVADPEIPVLSIADLGILRALEFDARVEPADDRPSPPTDGRGHTERLAHGRQADADEALAPRVRVVITPTYSGCPAMETIRNDIARAARSAGAGRVDIDLSLQPAWTTDWMSAAGRAKLAEYGIAPPSGTAAARPAGPVGLGLAVKCPHCHSLRTRELSRFGSTSCKALHQCLECLEPFDYFKVH</sequence>
<keyword evidence="5" id="KW-1185">Reference proteome</keyword>
<dbReference type="InterPro" id="IPR056572">
    <property type="entry name" value="Zn_ribbon_PaaD"/>
</dbReference>
<feature type="region of interest" description="Disordered" evidence="1">
    <location>
        <begin position="1"/>
        <end position="35"/>
    </location>
</feature>
<name>A0A6N9H7H7_9MICO</name>